<dbReference type="Pfam" id="PF13561">
    <property type="entry name" value="adh_short_C2"/>
    <property type="match status" value="1"/>
</dbReference>
<dbReference type="SUPFAM" id="SSF51735">
    <property type="entry name" value="NAD(P)-binding Rossmann-fold domains"/>
    <property type="match status" value="1"/>
</dbReference>
<dbReference type="AlphaFoldDB" id="A0A7W6AN57"/>
<accession>A0A7W6AN57</accession>
<dbReference type="PRINTS" id="PR00081">
    <property type="entry name" value="GDHRDH"/>
</dbReference>
<comment type="similarity">
    <text evidence="1">Belongs to the short-chain dehydrogenases/reductases (SDR) family.</text>
</comment>
<gene>
    <name evidence="3" type="ORF">GGR33_003155</name>
</gene>
<dbReference type="PANTHER" id="PTHR43639">
    <property type="entry name" value="OXIDOREDUCTASE, SHORT-CHAIN DEHYDROGENASE/REDUCTASE FAMILY (AFU_ORTHOLOGUE AFUA_5G02870)"/>
    <property type="match status" value="1"/>
</dbReference>
<keyword evidence="2 3" id="KW-0560">Oxidoreductase</keyword>
<dbReference type="InterPro" id="IPR002347">
    <property type="entry name" value="SDR_fam"/>
</dbReference>
<dbReference type="PRINTS" id="PR00080">
    <property type="entry name" value="SDRFAMILY"/>
</dbReference>
<dbReference type="EC" id="1.1.1.100" evidence="3"/>
<protein>
    <submittedName>
        <fullName evidence="3">3-oxoacyl-[acyl-carrier protein] reductase</fullName>
        <ecNumber evidence="3">1.1.1.100</ecNumber>
    </submittedName>
</protein>
<sequence>MMTSLTMASSSSKRTAMVYGGSRGIGAAAVRRLVSDGYSVAFTYVSRADKAQDVVEASAAQGGEAFAIRADSSDPAALQSAVAQAVERFGMIDTVVVNAGIFKLGTIDAVSLDDLDQMLAINVRGVFLSIQAVVPHLVDGGRIITIGSNTAVRTGHPGASVYQFTKAAVAAMVKGIALDLAPRRITVNNIQPGPTGTDITAGFADTLAERSPMKRIADPAEIAGLVSYLARSEAGYMTGASLTIDGGFLL</sequence>
<evidence type="ECO:0000256" key="2">
    <source>
        <dbReference type="ARBA" id="ARBA00023002"/>
    </source>
</evidence>
<dbReference type="GO" id="GO:0004316">
    <property type="term" value="F:3-oxoacyl-[acyl-carrier-protein] reductase (NADPH) activity"/>
    <property type="evidence" value="ECO:0007669"/>
    <property type="project" value="UniProtKB-EC"/>
</dbReference>
<name>A0A7W6AN57_9HYPH</name>
<evidence type="ECO:0000313" key="4">
    <source>
        <dbReference type="Proteomes" id="UP000517759"/>
    </source>
</evidence>
<comment type="caution">
    <text evidence="3">The sequence shown here is derived from an EMBL/GenBank/DDBJ whole genome shotgun (WGS) entry which is preliminary data.</text>
</comment>
<dbReference type="Gene3D" id="3.40.50.720">
    <property type="entry name" value="NAD(P)-binding Rossmann-like Domain"/>
    <property type="match status" value="1"/>
</dbReference>
<dbReference type="Proteomes" id="UP000517759">
    <property type="component" value="Unassembled WGS sequence"/>
</dbReference>
<dbReference type="FunFam" id="3.40.50.720:FF:000084">
    <property type="entry name" value="Short-chain dehydrogenase reductase"/>
    <property type="match status" value="1"/>
</dbReference>
<dbReference type="InterPro" id="IPR036291">
    <property type="entry name" value="NAD(P)-bd_dom_sf"/>
</dbReference>
<dbReference type="PANTHER" id="PTHR43639:SF1">
    <property type="entry name" value="SHORT-CHAIN DEHYDROGENASE_REDUCTASE FAMILY PROTEIN"/>
    <property type="match status" value="1"/>
</dbReference>
<dbReference type="EMBL" id="JACIDN010000005">
    <property type="protein sequence ID" value="MBB3903646.1"/>
    <property type="molecule type" value="Genomic_DNA"/>
</dbReference>
<proteinExistence type="inferred from homology"/>
<organism evidence="3 4">
    <name type="scientific">Methylobacterium brachythecii</name>
    <dbReference type="NCBI Taxonomy" id="1176177"/>
    <lineage>
        <taxon>Bacteria</taxon>
        <taxon>Pseudomonadati</taxon>
        <taxon>Pseudomonadota</taxon>
        <taxon>Alphaproteobacteria</taxon>
        <taxon>Hyphomicrobiales</taxon>
        <taxon>Methylobacteriaceae</taxon>
        <taxon>Methylobacterium</taxon>
    </lineage>
</organism>
<reference evidence="3 4" key="1">
    <citation type="submission" date="2020-08" db="EMBL/GenBank/DDBJ databases">
        <title>Genomic Encyclopedia of Type Strains, Phase IV (KMG-IV): sequencing the most valuable type-strain genomes for metagenomic binning, comparative biology and taxonomic classification.</title>
        <authorList>
            <person name="Goeker M."/>
        </authorList>
    </citation>
    <scope>NUCLEOTIDE SEQUENCE [LARGE SCALE GENOMIC DNA]</scope>
    <source>
        <strain evidence="3 4">DSM 24105</strain>
    </source>
</reference>
<evidence type="ECO:0000256" key="1">
    <source>
        <dbReference type="ARBA" id="ARBA00006484"/>
    </source>
</evidence>
<evidence type="ECO:0000313" key="3">
    <source>
        <dbReference type="EMBL" id="MBB3903646.1"/>
    </source>
</evidence>